<dbReference type="InterPro" id="IPR002104">
    <property type="entry name" value="Integrase_catalytic"/>
</dbReference>
<protein>
    <submittedName>
        <fullName evidence="6">Site-specific integrase</fullName>
    </submittedName>
</protein>
<dbReference type="PANTHER" id="PTHR30629">
    <property type="entry name" value="PROPHAGE INTEGRASE"/>
    <property type="match status" value="1"/>
</dbReference>
<dbReference type="InterPro" id="IPR050808">
    <property type="entry name" value="Phage_Integrase"/>
</dbReference>
<proteinExistence type="inferred from homology"/>
<dbReference type="InterPro" id="IPR010998">
    <property type="entry name" value="Integrase_recombinase_N"/>
</dbReference>
<organism evidence="6 7">
    <name type="scientific">Shewanella xiamenensis</name>
    <dbReference type="NCBI Taxonomy" id="332186"/>
    <lineage>
        <taxon>Bacteria</taxon>
        <taxon>Pseudomonadati</taxon>
        <taxon>Pseudomonadota</taxon>
        <taxon>Gammaproteobacteria</taxon>
        <taxon>Alteromonadales</taxon>
        <taxon>Shewanellaceae</taxon>
        <taxon>Shewanella</taxon>
    </lineage>
</organism>
<keyword evidence="2" id="KW-0229">DNA integration</keyword>
<keyword evidence="3" id="KW-0238">DNA-binding</keyword>
<dbReference type="PANTHER" id="PTHR30629:SF6">
    <property type="entry name" value="PROPHAGE INTEGRASE INTA-RELATED"/>
    <property type="match status" value="1"/>
</dbReference>
<dbReference type="SUPFAM" id="SSF56349">
    <property type="entry name" value="DNA breaking-rejoining enzymes"/>
    <property type="match status" value="1"/>
</dbReference>
<comment type="caution">
    <text evidence="6">The sequence shown here is derived from an EMBL/GenBank/DDBJ whole genome shotgun (WGS) entry which is preliminary data.</text>
</comment>
<comment type="similarity">
    <text evidence="1">Belongs to the 'phage' integrase family.</text>
</comment>
<name>A0AAE4TKX6_9GAMM</name>
<evidence type="ECO:0000313" key="6">
    <source>
        <dbReference type="EMBL" id="MDV5390757.1"/>
    </source>
</evidence>
<dbReference type="PROSITE" id="PS51898">
    <property type="entry name" value="TYR_RECOMBINASE"/>
    <property type="match status" value="1"/>
</dbReference>
<feature type="domain" description="Tyr recombinase" evidence="5">
    <location>
        <begin position="203"/>
        <end position="380"/>
    </location>
</feature>
<dbReference type="Pfam" id="PF00589">
    <property type="entry name" value="Phage_integrase"/>
    <property type="match status" value="1"/>
</dbReference>
<evidence type="ECO:0000256" key="2">
    <source>
        <dbReference type="ARBA" id="ARBA00022908"/>
    </source>
</evidence>
<dbReference type="AlphaFoldDB" id="A0AAE4TKX6"/>
<dbReference type="Gene3D" id="1.10.443.10">
    <property type="entry name" value="Intergrase catalytic core"/>
    <property type="match status" value="1"/>
</dbReference>
<evidence type="ECO:0000256" key="1">
    <source>
        <dbReference type="ARBA" id="ARBA00008857"/>
    </source>
</evidence>
<dbReference type="InterPro" id="IPR011010">
    <property type="entry name" value="DNA_brk_join_enz"/>
</dbReference>
<dbReference type="Gene3D" id="1.10.150.130">
    <property type="match status" value="1"/>
</dbReference>
<evidence type="ECO:0000256" key="4">
    <source>
        <dbReference type="ARBA" id="ARBA00023172"/>
    </source>
</evidence>
<dbReference type="EMBL" id="JASGOQ010000001">
    <property type="protein sequence ID" value="MDV5390757.1"/>
    <property type="molecule type" value="Genomic_DNA"/>
</dbReference>
<evidence type="ECO:0000259" key="5">
    <source>
        <dbReference type="PROSITE" id="PS51898"/>
    </source>
</evidence>
<evidence type="ECO:0000256" key="3">
    <source>
        <dbReference type="ARBA" id="ARBA00023125"/>
    </source>
</evidence>
<reference evidence="6" key="1">
    <citation type="submission" date="2023-05" db="EMBL/GenBank/DDBJ databases">
        <title>Colonisation of extended spectrum b-lactamase- and carbapenemase-producing bacteria on hospital surfaces from low- and middle-income countries.</title>
        <authorList>
            <person name="Nieto-Rosado M."/>
            <person name="Sands K."/>
            <person name="Iregbu K."/>
            <person name="Zahra R."/>
            <person name="Mazarati J.B."/>
            <person name="Mehtar S."/>
            <person name="Barnards-Group B."/>
            <person name="Walsh T.R."/>
        </authorList>
    </citation>
    <scope>NUCLEOTIDE SEQUENCE</scope>
    <source>
        <strain evidence="6">PP-E493</strain>
    </source>
</reference>
<dbReference type="Proteomes" id="UP001187859">
    <property type="component" value="Unassembled WGS sequence"/>
</dbReference>
<gene>
    <name evidence="6" type="ORF">QM089_10925</name>
</gene>
<dbReference type="InterPro" id="IPR013762">
    <property type="entry name" value="Integrase-like_cat_sf"/>
</dbReference>
<evidence type="ECO:0000313" key="7">
    <source>
        <dbReference type="Proteomes" id="UP001187859"/>
    </source>
</evidence>
<dbReference type="GO" id="GO:0003677">
    <property type="term" value="F:DNA binding"/>
    <property type="evidence" value="ECO:0007669"/>
    <property type="project" value="UniProtKB-KW"/>
</dbReference>
<keyword evidence="4" id="KW-0233">DNA recombination</keyword>
<sequence length="411" mass="46287">MAIACIALSDAAIKRAVADESITEIRDPRYPLRLRLGSSRSRGSWYLVTNKEGKANWSKVANWPLVSAKAIIDDLPTLSIQHRQDQSVKVNTWLSCGGLLNWYLTRSQSDTSLSIKRRRNIKCTIAKHLLPVLGEVMLSELNHHKVDELLIWPLQARYSIGSVRQYYAVLRKAFKQATVLKLISDDPLASLSFTDFIATPIATKPPQLQATDLPKLLSDLDTASDSAALLVFIMLAYGTRIGETRLLRWSYYDEPNAKLVIPANITKTQAQLTIPISGLMADVLRWHKSMQAAAGYRGGYLFPHPCRNTGLDERGANSLVKQLSGGEWTAHDLRKLARSCWADLGIDYMVAEQMLNHSMTKLDQAYIHTYLADQKREAIELWHKHLLSIHHPFSARLNQDSFKMENISKTA</sequence>
<dbReference type="CDD" id="cd00801">
    <property type="entry name" value="INT_P4_C"/>
    <property type="match status" value="1"/>
</dbReference>
<dbReference type="GO" id="GO:0015074">
    <property type="term" value="P:DNA integration"/>
    <property type="evidence" value="ECO:0007669"/>
    <property type="project" value="UniProtKB-KW"/>
</dbReference>
<dbReference type="RefSeq" id="WP_317519830.1">
    <property type="nucleotide sequence ID" value="NZ_JASGOQ010000001.1"/>
</dbReference>
<dbReference type="GO" id="GO:0006310">
    <property type="term" value="P:DNA recombination"/>
    <property type="evidence" value="ECO:0007669"/>
    <property type="project" value="UniProtKB-KW"/>
</dbReference>
<accession>A0AAE4TKX6</accession>